<dbReference type="CDD" id="cd11454">
    <property type="entry name" value="bHLH_AtIND_like"/>
    <property type="match status" value="1"/>
</dbReference>
<dbReference type="Pfam" id="PF00010">
    <property type="entry name" value="HLH"/>
    <property type="match status" value="1"/>
</dbReference>
<keyword evidence="8" id="KW-1185">Reference proteome</keyword>
<dbReference type="SMART" id="SM00353">
    <property type="entry name" value="HLH"/>
    <property type="match status" value="1"/>
</dbReference>
<dbReference type="PANTHER" id="PTHR45914">
    <property type="entry name" value="TRANSCRIPTION FACTOR HEC3-RELATED"/>
    <property type="match status" value="1"/>
</dbReference>
<name>D8QRB1_SELML</name>
<dbReference type="HOGENOM" id="CLU_476853_0_0_1"/>
<dbReference type="Gene3D" id="4.10.280.10">
    <property type="entry name" value="Helix-loop-helix DNA-binding domain"/>
    <property type="match status" value="1"/>
</dbReference>
<dbReference type="GO" id="GO:0046983">
    <property type="term" value="F:protein dimerization activity"/>
    <property type="evidence" value="ECO:0007669"/>
    <property type="project" value="InterPro"/>
</dbReference>
<dbReference type="GO" id="GO:0005634">
    <property type="term" value="C:nucleus"/>
    <property type="evidence" value="ECO:0007669"/>
    <property type="project" value="UniProtKB-SubCell"/>
</dbReference>
<dbReference type="InterPro" id="IPR045843">
    <property type="entry name" value="IND-like"/>
</dbReference>
<dbReference type="Proteomes" id="UP000001514">
    <property type="component" value="Unassembled WGS sequence"/>
</dbReference>
<protein>
    <recommendedName>
        <fullName evidence="6">BHLH domain-containing protein</fullName>
    </recommendedName>
</protein>
<evidence type="ECO:0000313" key="7">
    <source>
        <dbReference type="EMBL" id="EFJ37216.1"/>
    </source>
</evidence>
<evidence type="ECO:0000259" key="6">
    <source>
        <dbReference type="PROSITE" id="PS50888"/>
    </source>
</evidence>
<dbReference type="PANTHER" id="PTHR45914:SF58">
    <property type="entry name" value="BHLH DOMAIN-CONTAINING PROTEIN"/>
    <property type="match status" value="1"/>
</dbReference>
<evidence type="ECO:0000256" key="5">
    <source>
        <dbReference type="SAM" id="MobiDB-lite"/>
    </source>
</evidence>
<dbReference type="InterPro" id="IPR011598">
    <property type="entry name" value="bHLH_dom"/>
</dbReference>
<sequence>MDPFQGDVFGEFAHDDESLNQLVSSGSFCCAFSQDHHQHHHQCPSFSLDAASSTCDHLLSPSDTDSFGIPAKNHSPGSASENLSIISSSCGGASCFLEFGGAGAGAGSTDSSPASSIVEQAAAYTTAAGFDHPPPPPPPPVDLHGAASLLESWHFLQYESLPGLLHIPEPVDHFSKLSGSSSSPPSFDLLPGGTASSHDDVIILGSLLDHHHPHSRAHEVMIQQQENAPRAGDDRHVPEQELVPGARHAPCSDDDHTDIDMIDRRELCSSKEQPKLMEVEASPPMAASHQSNKRQRGCFTLQNVSESLQHHSVIFHNVGVAAKLSEAMLLQINSSVARNPSPVSPVAASARNPSSTITSSSATTTTSTGSGGGGHGSFSYRFKETVEPQSIAARQRRKKISERVRELEKLVPGGNKLDTASMLDEAIRFVKFLQIQVQLLEAVGNGGHGNYGANNHCLNVPLNHQARMFPFSSSPSSSIAISSPCSSSSSSSSSSCASSSCNLASMAIATSSVVAMSPASIADSVLLLGSRRSSSASSSSPLVLTETLQHALFKHKRCVATIQQCPVEHLLL</sequence>
<evidence type="ECO:0000256" key="4">
    <source>
        <dbReference type="ARBA" id="ARBA00023242"/>
    </source>
</evidence>
<evidence type="ECO:0000256" key="1">
    <source>
        <dbReference type="ARBA" id="ARBA00004123"/>
    </source>
</evidence>
<organism evidence="8">
    <name type="scientific">Selaginella moellendorffii</name>
    <name type="common">Spikemoss</name>
    <dbReference type="NCBI Taxonomy" id="88036"/>
    <lineage>
        <taxon>Eukaryota</taxon>
        <taxon>Viridiplantae</taxon>
        <taxon>Streptophyta</taxon>
        <taxon>Embryophyta</taxon>
        <taxon>Tracheophyta</taxon>
        <taxon>Lycopodiopsida</taxon>
        <taxon>Selaginellales</taxon>
        <taxon>Selaginellaceae</taxon>
        <taxon>Selaginella</taxon>
    </lineage>
</organism>
<dbReference type="AlphaFoldDB" id="D8QRB1"/>
<evidence type="ECO:0000313" key="8">
    <source>
        <dbReference type="Proteomes" id="UP000001514"/>
    </source>
</evidence>
<keyword evidence="3" id="KW-0804">Transcription</keyword>
<dbReference type="EMBL" id="GL377566">
    <property type="protein sequence ID" value="EFJ37216.1"/>
    <property type="molecule type" value="Genomic_DNA"/>
</dbReference>
<feature type="domain" description="BHLH" evidence="6">
    <location>
        <begin position="384"/>
        <end position="433"/>
    </location>
</feature>
<feature type="compositionally biased region" description="Low complexity" evidence="5">
    <location>
        <begin position="354"/>
        <end position="368"/>
    </location>
</feature>
<comment type="subcellular location">
    <subcellularLocation>
        <location evidence="1">Nucleus</location>
    </subcellularLocation>
</comment>
<dbReference type="SUPFAM" id="SSF47459">
    <property type="entry name" value="HLH, helix-loop-helix DNA-binding domain"/>
    <property type="match status" value="1"/>
</dbReference>
<evidence type="ECO:0000256" key="3">
    <source>
        <dbReference type="ARBA" id="ARBA00023163"/>
    </source>
</evidence>
<dbReference type="eggNOG" id="ENOG502SUCQ">
    <property type="taxonomic scope" value="Eukaryota"/>
</dbReference>
<dbReference type="InterPro" id="IPR036638">
    <property type="entry name" value="HLH_DNA-bd_sf"/>
</dbReference>
<keyword evidence="2" id="KW-0805">Transcription regulation</keyword>
<dbReference type="Gramene" id="EFJ37216">
    <property type="protein sequence ID" value="EFJ37216"/>
    <property type="gene ID" value="SELMODRAFT_403406"/>
</dbReference>
<dbReference type="PROSITE" id="PS50888">
    <property type="entry name" value="BHLH"/>
    <property type="match status" value="1"/>
</dbReference>
<gene>
    <name evidence="7" type="ORF">SELMODRAFT_403406</name>
</gene>
<dbReference type="KEGG" id="smo:SELMODRAFT_403406"/>
<feature type="region of interest" description="Disordered" evidence="5">
    <location>
        <begin position="338"/>
        <end position="379"/>
    </location>
</feature>
<evidence type="ECO:0000256" key="2">
    <source>
        <dbReference type="ARBA" id="ARBA00023015"/>
    </source>
</evidence>
<reference evidence="7 8" key="1">
    <citation type="journal article" date="2011" name="Science">
        <title>The Selaginella genome identifies genetic changes associated with the evolution of vascular plants.</title>
        <authorList>
            <person name="Banks J.A."/>
            <person name="Nishiyama T."/>
            <person name="Hasebe M."/>
            <person name="Bowman J.L."/>
            <person name="Gribskov M."/>
            <person name="dePamphilis C."/>
            <person name="Albert V.A."/>
            <person name="Aono N."/>
            <person name="Aoyama T."/>
            <person name="Ambrose B.A."/>
            <person name="Ashton N.W."/>
            <person name="Axtell M.J."/>
            <person name="Barker E."/>
            <person name="Barker M.S."/>
            <person name="Bennetzen J.L."/>
            <person name="Bonawitz N.D."/>
            <person name="Chapple C."/>
            <person name="Cheng C."/>
            <person name="Correa L.G."/>
            <person name="Dacre M."/>
            <person name="DeBarry J."/>
            <person name="Dreyer I."/>
            <person name="Elias M."/>
            <person name="Engstrom E.M."/>
            <person name="Estelle M."/>
            <person name="Feng L."/>
            <person name="Finet C."/>
            <person name="Floyd S.K."/>
            <person name="Frommer W.B."/>
            <person name="Fujita T."/>
            <person name="Gramzow L."/>
            <person name="Gutensohn M."/>
            <person name="Harholt J."/>
            <person name="Hattori M."/>
            <person name="Heyl A."/>
            <person name="Hirai T."/>
            <person name="Hiwatashi Y."/>
            <person name="Ishikawa M."/>
            <person name="Iwata M."/>
            <person name="Karol K.G."/>
            <person name="Koehler B."/>
            <person name="Kolukisaoglu U."/>
            <person name="Kubo M."/>
            <person name="Kurata T."/>
            <person name="Lalonde S."/>
            <person name="Li K."/>
            <person name="Li Y."/>
            <person name="Litt A."/>
            <person name="Lyons E."/>
            <person name="Manning G."/>
            <person name="Maruyama T."/>
            <person name="Michael T.P."/>
            <person name="Mikami K."/>
            <person name="Miyazaki S."/>
            <person name="Morinaga S."/>
            <person name="Murata T."/>
            <person name="Mueller-Roeber B."/>
            <person name="Nelson D.R."/>
            <person name="Obara M."/>
            <person name="Oguri Y."/>
            <person name="Olmstead R.G."/>
            <person name="Onodera N."/>
            <person name="Petersen B.L."/>
            <person name="Pils B."/>
            <person name="Prigge M."/>
            <person name="Rensing S.A."/>
            <person name="Riano-Pachon D.M."/>
            <person name="Roberts A.W."/>
            <person name="Sato Y."/>
            <person name="Scheller H.V."/>
            <person name="Schulz B."/>
            <person name="Schulz C."/>
            <person name="Shakirov E.V."/>
            <person name="Shibagaki N."/>
            <person name="Shinohara N."/>
            <person name="Shippen D.E."/>
            <person name="Soerensen I."/>
            <person name="Sotooka R."/>
            <person name="Sugimoto N."/>
            <person name="Sugita M."/>
            <person name="Sumikawa N."/>
            <person name="Tanurdzic M."/>
            <person name="Theissen G."/>
            <person name="Ulvskov P."/>
            <person name="Wakazuki S."/>
            <person name="Weng J.K."/>
            <person name="Willats W.W."/>
            <person name="Wipf D."/>
            <person name="Wolf P.G."/>
            <person name="Yang L."/>
            <person name="Zimmer A.D."/>
            <person name="Zhu Q."/>
            <person name="Mitros T."/>
            <person name="Hellsten U."/>
            <person name="Loque D."/>
            <person name="Otillar R."/>
            <person name="Salamov A."/>
            <person name="Schmutz J."/>
            <person name="Shapiro H."/>
            <person name="Lindquist E."/>
            <person name="Lucas S."/>
            <person name="Rokhsar D."/>
            <person name="Grigoriev I.V."/>
        </authorList>
    </citation>
    <scope>NUCLEOTIDE SEQUENCE [LARGE SCALE GENOMIC DNA]</scope>
</reference>
<dbReference type="GO" id="GO:0003700">
    <property type="term" value="F:DNA-binding transcription factor activity"/>
    <property type="evidence" value="ECO:0007669"/>
    <property type="project" value="InterPro"/>
</dbReference>
<keyword evidence="4" id="KW-0539">Nucleus</keyword>
<accession>D8QRB1</accession>
<proteinExistence type="predicted"/>
<dbReference type="InParanoid" id="D8QRB1"/>